<evidence type="ECO:0000313" key="5">
    <source>
        <dbReference type="Proteomes" id="UP000242875"/>
    </source>
</evidence>
<evidence type="ECO:0000313" key="4">
    <source>
        <dbReference type="EMBL" id="OZJ03640.1"/>
    </source>
</evidence>
<dbReference type="Proteomes" id="UP000242875">
    <property type="component" value="Unassembled WGS sequence"/>
</dbReference>
<feature type="region of interest" description="Disordered" evidence="1">
    <location>
        <begin position="41"/>
        <end position="98"/>
    </location>
</feature>
<feature type="signal peptide" evidence="3">
    <location>
        <begin position="1"/>
        <end position="17"/>
    </location>
</feature>
<feature type="compositionally biased region" description="Basic and acidic residues" evidence="1">
    <location>
        <begin position="275"/>
        <end position="285"/>
    </location>
</feature>
<dbReference type="EMBL" id="MVBO01000075">
    <property type="protein sequence ID" value="OZJ03640.1"/>
    <property type="molecule type" value="Genomic_DNA"/>
</dbReference>
<feature type="chain" id="PRO_5012469932" description="Mid2 domain-containing protein" evidence="3">
    <location>
        <begin position="18"/>
        <end position="285"/>
    </location>
</feature>
<proteinExistence type="predicted"/>
<organism evidence="4 5">
    <name type="scientific">Bifiguratus adelaidae</name>
    <dbReference type="NCBI Taxonomy" id="1938954"/>
    <lineage>
        <taxon>Eukaryota</taxon>
        <taxon>Fungi</taxon>
        <taxon>Fungi incertae sedis</taxon>
        <taxon>Mucoromycota</taxon>
        <taxon>Mucoromycotina</taxon>
        <taxon>Endogonomycetes</taxon>
        <taxon>Endogonales</taxon>
        <taxon>Endogonales incertae sedis</taxon>
        <taxon>Bifiguratus</taxon>
    </lineage>
</organism>
<dbReference type="AlphaFoldDB" id="A0A261XZ45"/>
<keyword evidence="5" id="KW-1185">Reference proteome</keyword>
<evidence type="ECO:0000256" key="3">
    <source>
        <dbReference type="SAM" id="SignalP"/>
    </source>
</evidence>
<feature type="compositionally biased region" description="Low complexity" evidence="1">
    <location>
        <begin position="41"/>
        <end position="96"/>
    </location>
</feature>
<accession>A0A261XZ45</accession>
<feature type="transmembrane region" description="Helical" evidence="2">
    <location>
        <begin position="165"/>
        <end position="187"/>
    </location>
</feature>
<comment type="caution">
    <text evidence="4">The sequence shown here is derived from an EMBL/GenBank/DDBJ whole genome shotgun (WGS) entry which is preliminary data.</text>
</comment>
<name>A0A261XZ45_9FUNG</name>
<keyword evidence="2" id="KW-0812">Transmembrane</keyword>
<gene>
    <name evidence="4" type="ORF">BZG36_03927</name>
</gene>
<sequence>MNVQAWILVSLLAIAYGQIISGGIGVSLPVSASLPPVNTVTTTTGTGTTTTPTSTTAAMSMASSLSGPSGSTLTTSGSTSGAASSSTSATTTSTGSNILTLTTPPSSFIFSYPPSLVPVTITSDGKEMTLASTVPGYVATYAGAAAASAYNMLKSQAGPTPPPHYAIFAFVGAFSGVFLIGLLYGFFIRKRQKMWDYVPPAKAGFVPSMPSMPSMNVSSPFPRHREPDREGLLSDPSTPYRDNKGEMDPYVRPSHGRYPSSGTGGTPFSYSSSPHRGDYFEDYKV</sequence>
<feature type="region of interest" description="Disordered" evidence="1">
    <location>
        <begin position="216"/>
        <end position="285"/>
    </location>
</feature>
<protein>
    <recommendedName>
        <fullName evidence="6">Mid2 domain-containing protein</fullName>
    </recommendedName>
</protein>
<keyword evidence="2" id="KW-1133">Transmembrane helix</keyword>
<evidence type="ECO:0008006" key="6">
    <source>
        <dbReference type="Google" id="ProtNLM"/>
    </source>
</evidence>
<reference evidence="4 5" key="1">
    <citation type="journal article" date="2017" name="Mycologia">
        <title>Bifiguratus adelaidae, gen. et sp. nov., a new member of Mucoromycotina in endophytic and soil-dwelling habitats.</title>
        <authorList>
            <person name="Torres-Cruz T.J."/>
            <person name="Billingsley Tobias T.L."/>
            <person name="Almatruk M."/>
            <person name="Hesse C."/>
            <person name="Kuske C.R."/>
            <person name="Desiro A."/>
            <person name="Benucci G.M."/>
            <person name="Bonito G."/>
            <person name="Stajich J.E."/>
            <person name="Dunlap C."/>
            <person name="Arnold A.E."/>
            <person name="Porras-Alfaro A."/>
        </authorList>
    </citation>
    <scope>NUCLEOTIDE SEQUENCE [LARGE SCALE GENOMIC DNA]</scope>
    <source>
        <strain evidence="4 5">AZ0501</strain>
    </source>
</reference>
<keyword evidence="2" id="KW-0472">Membrane</keyword>
<evidence type="ECO:0000256" key="1">
    <source>
        <dbReference type="SAM" id="MobiDB-lite"/>
    </source>
</evidence>
<keyword evidence="3" id="KW-0732">Signal</keyword>
<evidence type="ECO:0000256" key="2">
    <source>
        <dbReference type="SAM" id="Phobius"/>
    </source>
</evidence>
<feature type="compositionally biased region" description="Basic and acidic residues" evidence="1">
    <location>
        <begin position="223"/>
        <end position="232"/>
    </location>
</feature>